<name>A0A6A8MEJ2_9LACO</name>
<evidence type="ECO:0000256" key="6">
    <source>
        <dbReference type="ARBA" id="ARBA00022967"/>
    </source>
</evidence>
<evidence type="ECO:0000256" key="3">
    <source>
        <dbReference type="ARBA" id="ARBA00022475"/>
    </source>
</evidence>
<dbReference type="GO" id="GO:0042626">
    <property type="term" value="F:ATPase-coupled transmembrane transporter activity"/>
    <property type="evidence" value="ECO:0007669"/>
    <property type="project" value="TreeGrafter"/>
</dbReference>
<dbReference type="RefSeq" id="WP_154548728.1">
    <property type="nucleotide sequence ID" value="NZ_VUMX01000013.1"/>
</dbReference>
<keyword evidence="2" id="KW-0813">Transport</keyword>
<proteinExistence type="inferred from homology"/>
<evidence type="ECO:0000313" key="10">
    <source>
        <dbReference type="Proteomes" id="UP000438120"/>
    </source>
</evidence>
<dbReference type="Gene3D" id="3.40.50.300">
    <property type="entry name" value="P-loop containing nucleotide triphosphate hydrolases"/>
    <property type="match status" value="1"/>
</dbReference>
<keyword evidence="6" id="KW-1278">Translocase</keyword>
<dbReference type="InterPro" id="IPR015856">
    <property type="entry name" value="ABC_transpr_CbiO/EcfA_su"/>
</dbReference>
<dbReference type="Pfam" id="PF00005">
    <property type="entry name" value="ABC_tran"/>
    <property type="match status" value="1"/>
</dbReference>
<dbReference type="CDD" id="cd03225">
    <property type="entry name" value="ABC_cobalt_CbiO_domain1"/>
    <property type="match status" value="1"/>
</dbReference>
<accession>A0A6A8MEJ2</accession>
<evidence type="ECO:0000256" key="2">
    <source>
        <dbReference type="ARBA" id="ARBA00022448"/>
    </source>
</evidence>
<feature type="domain" description="ABC transporter" evidence="8">
    <location>
        <begin position="3"/>
        <end position="235"/>
    </location>
</feature>
<keyword evidence="10" id="KW-1185">Reference proteome</keyword>
<dbReference type="Proteomes" id="UP000438120">
    <property type="component" value="Unassembled WGS sequence"/>
</dbReference>
<dbReference type="AlphaFoldDB" id="A0A6A8MEJ2"/>
<protein>
    <submittedName>
        <fullName evidence="9">ABC transporter ATP-binding protein</fullName>
    </submittedName>
</protein>
<keyword evidence="7" id="KW-0472">Membrane</keyword>
<evidence type="ECO:0000256" key="7">
    <source>
        <dbReference type="ARBA" id="ARBA00023136"/>
    </source>
</evidence>
<evidence type="ECO:0000256" key="4">
    <source>
        <dbReference type="ARBA" id="ARBA00022741"/>
    </source>
</evidence>
<dbReference type="PROSITE" id="PS50893">
    <property type="entry name" value="ABC_TRANSPORTER_2"/>
    <property type="match status" value="1"/>
</dbReference>
<evidence type="ECO:0000313" key="9">
    <source>
        <dbReference type="EMBL" id="MST87186.1"/>
    </source>
</evidence>
<keyword evidence="3" id="KW-1003">Cell membrane</keyword>
<comment type="caution">
    <text evidence="9">The sequence shown here is derived from an EMBL/GenBank/DDBJ whole genome shotgun (WGS) entry which is preliminary data.</text>
</comment>
<gene>
    <name evidence="9" type="ORF">FYJ62_05930</name>
</gene>
<organism evidence="9 10">
    <name type="scientific">Lactobacillus porci</name>
    <dbReference type="NCBI Taxonomy" id="2012477"/>
    <lineage>
        <taxon>Bacteria</taxon>
        <taxon>Bacillati</taxon>
        <taxon>Bacillota</taxon>
        <taxon>Bacilli</taxon>
        <taxon>Lactobacillales</taxon>
        <taxon>Lactobacillaceae</taxon>
        <taxon>Lactobacillus</taxon>
    </lineage>
</organism>
<sequence>MTIEINKLGFAYPEAGFDLKLDHLVLADRLTAFIGQNGAGKSTLLKLLSGLLDLQEGQVTVDGEDLGQYLAQDRIKKVGYTFQDPNDQIFNATVAKEVAWGLKKLGLPEAAIKDQTDQALKAVGLEGSQEKNPYDLSLSEKKLLTIATVLAIDPEIYLFDEPMMSLDYPSRQRVTRIFKQLEARGRQLIVITHDMDWLASQCERVNVMNHGRLIFSGAVSDLFAQPDLVEKIGVLPPRVYSLSQMLGIDPPFLSLEQAEDR</sequence>
<evidence type="ECO:0000259" key="8">
    <source>
        <dbReference type="PROSITE" id="PS50893"/>
    </source>
</evidence>
<dbReference type="InterPro" id="IPR050095">
    <property type="entry name" value="ECF_ABC_transporter_ATP-bd"/>
</dbReference>
<keyword evidence="4" id="KW-0547">Nucleotide-binding</keyword>
<dbReference type="InterPro" id="IPR027417">
    <property type="entry name" value="P-loop_NTPase"/>
</dbReference>
<dbReference type="PANTHER" id="PTHR43553">
    <property type="entry name" value="HEAVY METAL TRANSPORTER"/>
    <property type="match status" value="1"/>
</dbReference>
<dbReference type="SMART" id="SM00382">
    <property type="entry name" value="AAA"/>
    <property type="match status" value="1"/>
</dbReference>
<comment type="similarity">
    <text evidence="1">Belongs to the ABC transporter superfamily.</text>
</comment>
<dbReference type="GO" id="GO:0016887">
    <property type="term" value="F:ATP hydrolysis activity"/>
    <property type="evidence" value="ECO:0007669"/>
    <property type="project" value="InterPro"/>
</dbReference>
<evidence type="ECO:0000256" key="1">
    <source>
        <dbReference type="ARBA" id="ARBA00005417"/>
    </source>
</evidence>
<dbReference type="InterPro" id="IPR003439">
    <property type="entry name" value="ABC_transporter-like_ATP-bd"/>
</dbReference>
<dbReference type="EMBL" id="VUMX01000013">
    <property type="protein sequence ID" value="MST87186.1"/>
    <property type="molecule type" value="Genomic_DNA"/>
</dbReference>
<dbReference type="GO" id="GO:0005524">
    <property type="term" value="F:ATP binding"/>
    <property type="evidence" value="ECO:0007669"/>
    <property type="project" value="UniProtKB-KW"/>
</dbReference>
<evidence type="ECO:0000256" key="5">
    <source>
        <dbReference type="ARBA" id="ARBA00022840"/>
    </source>
</evidence>
<dbReference type="GO" id="GO:0043190">
    <property type="term" value="C:ATP-binding cassette (ABC) transporter complex"/>
    <property type="evidence" value="ECO:0007669"/>
    <property type="project" value="TreeGrafter"/>
</dbReference>
<dbReference type="InterPro" id="IPR003593">
    <property type="entry name" value="AAA+_ATPase"/>
</dbReference>
<dbReference type="SUPFAM" id="SSF52540">
    <property type="entry name" value="P-loop containing nucleoside triphosphate hydrolases"/>
    <property type="match status" value="1"/>
</dbReference>
<dbReference type="OrthoDB" id="9784332at2"/>
<reference evidence="9 10" key="1">
    <citation type="submission" date="2019-08" db="EMBL/GenBank/DDBJ databases">
        <title>In-depth cultivation of the pig gut microbiome towards novel bacterial diversity and tailored functional studies.</title>
        <authorList>
            <person name="Wylensek D."/>
            <person name="Hitch T.C.A."/>
            <person name="Clavel T."/>
        </authorList>
    </citation>
    <scope>NUCLEOTIDE SEQUENCE [LARGE SCALE GENOMIC DNA]</scope>
    <source>
        <strain evidence="9 10">Bifido-178-WT-2B</strain>
    </source>
</reference>
<keyword evidence="5 9" id="KW-0067">ATP-binding</keyword>